<dbReference type="KEGG" id="proo:MJB10_12000"/>
<dbReference type="RefSeq" id="WP_314805137.1">
    <property type="nucleotide sequence ID" value="NZ_CP130319.1"/>
</dbReference>
<evidence type="ECO:0000313" key="2">
    <source>
        <dbReference type="Proteomes" id="UP001304650"/>
    </source>
</evidence>
<protein>
    <submittedName>
        <fullName evidence="1">DUF3990 domain-containing protein</fullName>
    </submittedName>
</protein>
<dbReference type="AlphaFoldDB" id="A0AA96LT18"/>
<sequence length="204" mass="23231">MDIITPQRLFHGTTHNLVGHFKERLLDQCYWRPGRDFGEGFYTTISAAQARIWAHRAASRSLRGDERPCVLEIELTQVPASMVPLIFLSDSLAWAEFVMAHRKVTIKSQPDPCKAHPDIIIGPMADGDTGRIIEEAVQLNKDVHWFYDQILRTTRGRKLDALRLGNQVVFSSEKWATSLRFVGYNIFTGGRWTYHDNTSSAESV</sequence>
<name>A0AA96LT18_9BACL</name>
<dbReference type="InterPro" id="IPR025051">
    <property type="entry name" value="DUF3990"/>
</dbReference>
<keyword evidence="2" id="KW-1185">Reference proteome</keyword>
<proteinExistence type="predicted"/>
<dbReference type="Proteomes" id="UP001304650">
    <property type="component" value="Chromosome"/>
</dbReference>
<dbReference type="Pfam" id="PF13151">
    <property type="entry name" value="DUF3990"/>
    <property type="match status" value="1"/>
</dbReference>
<gene>
    <name evidence="1" type="ORF">MJB10_12000</name>
</gene>
<dbReference type="EMBL" id="CP130319">
    <property type="protein sequence ID" value="WNR46778.1"/>
    <property type="molecule type" value="Genomic_DNA"/>
</dbReference>
<evidence type="ECO:0000313" key="1">
    <source>
        <dbReference type="EMBL" id="WNR46778.1"/>
    </source>
</evidence>
<organism evidence="1 2">
    <name type="scientific">Paenibacillus roseopurpureus</name>
    <dbReference type="NCBI Taxonomy" id="2918901"/>
    <lineage>
        <taxon>Bacteria</taxon>
        <taxon>Bacillati</taxon>
        <taxon>Bacillota</taxon>
        <taxon>Bacilli</taxon>
        <taxon>Bacillales</taxon>
        <taxon>Paenibacillaceae</taxon>
        <taxon>Paenibacillus</taxon>
    </lineage>
</organism>
<accession>A0AA96LT18</accession>
<reference evidence="1" key="1">
    <citation type="submission" date="2022-02" db="EMBL/GenBank/DDBJ databases">
        <title>Paenibacillus sp. MBLB1832 Whole Genome Shotgun Sequencing.</title>
        <authorList>
            <person name="Hwang C.Y."/>
            <person name="Cho E.-S."/>
            <person name="Seo M.-J."/>
        </authorList>
    </citation>
    <scope>NUCLEOTIDE SEQUENCE</scope>
    <source>
        <strain evidence="1">MBLB1832</strain>
    </source>
</reference>